<evidence type="ECO:0000259" key="10">
    <source>
        <dbReference type="PROSITE" id="PS50109"/>
    </source>
</evidence>
<evidence type="ECO:0000313" key="11">
    <source>
        <dbReference type="EMBL" id="KFE68012.1"/>
    </source>
</evidence>
<dbReference type="GO" id="GO:0000155">
    <property type="term" value="F:phosphorelay sensor kinase activity"/>
    <property type="evidence" value="ECO:0007669"/>
    <property type="project" value="InterPro"/>
</dbReference>
<dbReference type="Pfam" id="PF02518">
    <property type="entry name" value="HATPase_c"/>
    <property type="match status" value="1"/>
</dbReference>
<keyword evidence="6" id="KW-0418">Kinase</keyword>
<keyword evidence="8" id="KW-0902">Two-component regulatory system</keyword>
<evidence type="ECO:0000256" key="1">
    <source>
        <dbReference type="ARBA" id="ARBA00000085"/>
    </source>
</evidence>
<keyword evidence="3" id="KW-0597">Phosphoprotein</keyword>
<dbReference type="EC" id="2.7.13.3" evidence="2"/>
<name>A0A085WJZ9_9BACT</name>
<dbReference type="PRINTS" id="PR00344">
    <property type="entry name" value="BCTRLSENSOR"/>
</dbReference>
<dbReference type="PANTHER" id="PTHR43065:SF46">
    <property type="entry name" value="C4-DICARBOXYLATE TRANSPORT SENSOR PROTEIN DCTB"/>
    <property type="match status" value="1"/>
</dbReference>
<dbReference type="Proteomes" id="UP000028725">
    <property type="component" value="Unassembled WGS sequence"/>
</dbReference>
<dbReference type="InterPro" id="IPR036097">
    <property type="entry name" value="HisK_dim/P_sf"/>
</dbReference>
<dbReference type="InterPro" id="IPR005467">
    <property type="entry name" value="His_kinase_dom"/>
</dbReference>
<protein>
    <recommendedName>
        <fullName evidence="2">histidine kinase</fullName>
        <ecNumber evidence="2">2.7.13.3</ecNumber>
    </recommendedName>
</protein>
<feature type="transmembrane region" description="Helical" evidence="9">
    <location>
        <begin position="114"/>
        <end position="132"/>
    </location>
</feature>
<gene>
    <name evidence="11" type="ORF">DB31_7249</name>
</gene>
<dbReference type="PANTHER" id="PTHR43065">
    <property type="entry name" value="SENSOR HISTIDINE KINASE"/>
    <property type="match status" value="1"/>
</dbReference>
<feature type="domain" description="Histidine kinase" evidence="10">
    <location>
        <begin position="202"/>
        <end position="421"/>
    </location>
</feature>
<dbReference type="InterPro" id="IPR036890">
    <property type="entry name" value="HATPase_C_sf"/>
</dbReference>
<dbReference type="SMART" id="SM00388">
    <property type="entry name" value="HisKA"/>
    <property type="match status" value="1"/>
</dbReference>
<dbReference type="Pfam" id="PF00512">
    <property type="entry name" value="HisKA"/>
    <property type="match status" value="1"/>
</dbReference>
<accession>A0A085WJZ9</accession>
<feature type="transmembrane region" description="Helical" evidence="9">
    <location>
        <begin position="35"/>
        <end position="52"/>
    </location>
</feature>
<evidence type="ECO:0000256" key="2">
    <source>
        <dbReference type="ARBA" id="ARBA00012438"/>
    </source>
</evidence>
<dbReference type="STRING" id="394096.DB31_7249"/>
<dbReference type="SUPFAM" id="SSF47384">
    <property type="entry name" value="Homodimeric domain of signal transducing histidine kinase"/>
    <property type="match status" value="1"/>
</dbReference>
<evidence type="ECO:0000256" key="3">
    <source>
        <dbReference type="ARBA" id="ARBA00022553"/>
    </source>
</evidence>
<evidence type="ECO:0000256" key="9">
    <source>
        <dbReference type="SAM" id="Phobius"/>
    </source>
</evidence>
<keyword evidence="9" id="KW-0472">Membrane</keyword>
<keyword evidence="5" id="KW-0547">Nucleotide-binding</keyword>
<dbReference type="SMART" id="SM00387">
    <property type="entry name" value="HATPase_c"/>
    <property type="match status" value="1"/>
</dbReference>
<feature type="transmembrane region" description="Helical" evidence="9">
    <location>
        <begin position="64"/>
        <end position="85"/>
    </location>
</feature>
<keyword evidence="12" id="KW-1185">Reference proteome</keyword>
<dbReference type="SUPFAM" id="SSF55874">
    <property type="entry name" value="ATPase domain of HSP90 chaperone/DNA topoisomerase II/histidine kinase"/>
    <property type="match status" value="1"/>
</dbReference>
<comment type="catalytic activity">
    <reaction evidence="1">
        <text>ATP + protein L-histidine = ADP + protein N-phospho-L-histidine.</text>
        <dbReference type="EC" id="2.7.13.3"/>
    </reaction>
</comment>
<keyword evidence="7" id="KW-0067">ATP-binding</keyword>
<sequence length="421" mass="46276">MARQKQRAVVWMAMSNLPFWAVDILASQQARWDTLAIRLLWMLLTLLTFWGLRHIQARYRGTVGWSITGLVLPQVFVAWIIWRLGGSQSPVFAWFCALPLLGMALSMGVLYRSLLSAAASLVTALGVLVLEGRSASLLVLWGLLITASGMVAVQASYFYARMKQARADAEAHRQVAQEALAATQTRAQEVDRLVQVGRLAAGVAHEVNNPLAFIQANLGFLADELPRQQSRPMADWLEVVNETQAGVVRIQQIVQDLTALARGDAEPTPREVGNCQLSTVIEESMRLASVRLKRLEVKVEVPPAMPLVRADARRLGQVLLNLLLNAADALEDTGVKGPRVALRVQPREERVHLVLEDNGPGFPPEHLSRLFTPFFTTKAQGKGTGLGLALSREYVETFGGSLRAENRPEGGARFTVELLLA</sequence>
<feature type="transmembrane region" description="Helical" evidence="9">
    <location>
        <begin position="9"/>
        <end position="29"/>
    </location>
</feature>
<dbReference type="InterPro" id="IPR004358">
    <property type="entry name" value="Sig_transdc_His_kin-like_C"/>
</dbReference>
<evidence type="ECO:0000256" key="8">
    <source>
        <dbReference type="ARBA" id="ARBA00023012"/>
    </source>
</evidence>
<feature type="transmembrane region" description="Helical" evidence="9">
    <location>
        <begin position="138"/>
        <end position="160"/>
    </location>
</feature>
<keyword evidence="4" id="KW-0808">Transferase</keyword>
<dbReference type="AlphaFoldDB" id="A0A085WJZ9"/>
<evidence type="ECO:0000313" key="12">
    <source>
        <dbReference type="Proteomes" id="UP000028725"/>
    </source>
</evidence>
<dbReference type="GO" id="GO:0005524">
    <property type="term" value="F:ATP binding"/>
    <property type="evidence" value="ECO:0007669"/>
    <property type="project" value="UniProtKB-KW"/>
</dbReference>
<keyword evidence="9" id="KW-0812">Transmembrane</keyword>
<evidence type="ECO:0000256" key="4">
    <source>
        <dbReference type="ARBA" id="ARBA00022679"/>
    </source>
</evidence>
<dbReference type="InterPro" id="IPR003661">
    <property type="entry name" value="HisK_dim/P_dom"/>
</dbReference>
<comment type="caution">
    <text evidence="11">The sequence shown here is derived from an EMBL/GenBank/DDBJ whole genome shotgun (WGS) entry which is preliminary data.</text>
</comment>
<proteinExistence type="predicted"/>
<evidence type="ECO:0000256" key="7">
    <source>
        <dbReference type="ARBA" id="ARBA00022840"/>
    </source>
</evidence>
<evidence type="ECO:0000256" key="5">
    <source>
        <dbReference type="ARBA" id="ARBA00022741"/>
    </source>
</evidence>
<dbReference type="Gene3D" id="1.10.287.130">
    <property type="match status" value="1"/>
</dbReference>
<dbReference type="CDD" id="cd00082">
    <property type="entry name" value="HisKA"/>
    <property type="match status" value="1"/>
</dbReference>
<dbReference type="EMBL" id="JMCB01000006">
    <property type="protein sequence ID" value="KFE68012.1"/>
    <property type="molecule type" value="Genomic_DNA"/>
</dbReference>
<dbReference type="Gene3D" id="3.30.565.10">
    <property type="entry name" value="Histidine kinase-like ATPase, C-terminal domain"/>
    <property type="match status" value="1"/>
</dbReference>
<organism evidence="11 12">
    <name type="scientific">Hyalangium minutum</name>
    <dbReference type="NCBI Taxonomy" id="394096"/>
    <lineage>
        <taxon>Bacteria</taxon>
        <taxon>Pseudomonadati</taxon>
        <taxon>Myxococcota</taxon>
        <taxon>Myxococcia</taxon>
        <taxon>Myxococcales</taxon>
        <taxon>Cystobacterineae</taxon>
        <taxon>Archangiaceae</taxon>
        <taxon>Hyalangium</taxon>
    </lineage>
</organism>
<dbReference type="InterPro" id="IPR003594">
    <property type="entry name" value="HATPase_dom"/>
</dbReference>
<keyword evidence="9" id="KW-1133">Transmembrane helix</keyword>
<evidence type="ECO:0000256" key="6">
    <source>
        <dbReference type="ARBA" id="ARBA00022777"/>
    </source>
</evidence>
<reference evidence="11 12" key="1">
    <citation type="submission" date="2014-04" db="EMBL/GenBank/DDBJ databases">
        <title>Genome assembly of Hyalangium minutum DSM 14724.</title>
        <authorList>
            <person name="Sharma G."/>
            <person name="Subramanian S."/>
        </authorList>
    </citation>
    <scope>NUCLEOTIDE SEQUENCE [LARGE SCALE GENOMIC DNA]</scope>
    <source>
        <strain evidence="11 12">DSM 14724</strain>
    </source>
</reference>
<dbReference type="PROSITE" id="PS50109">
    <property type="entry name" value="HIS_KIN"/>
    <property type="match status" value="1"/>
</dbReference>